<feature type="region of interest" description="Disordered" evidence="1">
    <location>
        <begin position="63"/>
        <end position="85"/>
    </location>
</feature>
<name>A0ABP6YXN3_9ACTN</name>
<evidence type="ECO:0000259" key="2">
    <source>
        <dbReference type="Pfam" id="PF00857"/>
    </source>
</evidence>
<gene>
    <name evidence="3" type="ORF">GCM10022295_88020</name>
</gene>
<dbReference type="PANTHER" id="PTHR43540">
    <property type="entry name" value="PEROXYUREIDOACRYLATE/UREIDOACRYLATE AMIDOHYDROLASE-RELATED"/>
    <property type="match status" value="1"/>
</dbReference>
<keyword evidence="3" id="KW-0378">Hydrolase</keyword>
<dbReference type="InterPro" id="IPR000868">
    <property type="entry name" value="Isochorismatase-like_dom"/>
</dbReference>
<evidence type="ECO:0000256" key="1">
    <source>
        <dbReference type="SAM" id="MobiDB-lite"/>
    </source>
</evidence>
<comment type="caution">
    <text evidence="3">The sequence shown here is derived from an EMBL/GenBank/DDBJ whole genome shotgun (WGS) entry which is preliminary data.</text>
</comment>
<sequence>MPISAIAPKTALIVVDLQNGIVGLPLAHPASDVPARNAELLTEFRRRGLPVVLVNVAGGSPGRDDLGASFPAPTPGWTEPAPELGASPGDRLVTKLSRSAFTHTGLGAWLRKQGVAQAVVTGIATSSGVESTARDGHELGYHVAVATDAVTDTDGTAHDHSIAKIYPRFAETGTVKDILAALAA</sequence>
<dbReference type="Pfam" id="PF00857">
    <property type="entry name" value="Isochorismatase"/>
    <property type="match status" value="1"/>
</dbReference>
<dbReference type="GO" id="GO:0016787">
    <property type="term" value="F:hydrolase activity"/>
    <property type="evidence" value="ECO:0007669"/>
    <property type="project" value="UniProtKB-KW"/>
</dbReference>
<dbReference type="EMBL" id="BAABCE010000030">
    <property type="protein sequence ID" value="GAA3592872.1"/>
    <property type="molecule type" value="Genomic_DNA"/>
</dbReference>
<dbReference type="Proteomes" id="UP001500707">
    <property type="component" value="Unassembled WGS sequence"/>
</dbReference>
<dbReference type="PANTHER" id="PTHR43540:SF7">
    <property type="entry name" value="ISOCHORISMATASE FAMILY PROTEIN YECD"/>
    <property type="match status" value="1"/>
</dbReference>
<feature type="domain" description="Isochorismatase-like" evidence="2">
    <location>
        <begin position="10"/>
        <end position="176"/>
    </location>
</feature>
<evidence type="ECO:0000313" key="4">
    <source>
        <dbReference type="Proteomes" id="UP001500707"/>
    </source>
</evidence>
<evidence type="ECO:0000313" key="3">
    <source>
        <dbReference type="EMBL" id="GAA3592872.1"/>
    </source>
</evidence>
<reference evidence="4" key="1">
    <citation type="journal article" date="2019" name="Int. J. Syst. Evol. Microbiol.">
        <title>The Global Catalogue of Microorganisms (GCM) 10K type strain sequencing project: providing services to taxonomists for standard genome sequencing and annotation.</title>
        <authorList>
            <consortium name="The Broad Institute Genomics Platform"/>
            <consortium name="The Broad Institute Genome Sequencing Center for Infectious Disease"/>
            <person name="Wu L."/>
            <person name="Ma J."/>
        </authorList>
    </citation>
    <scope>NUCLEOTIDE SEQUENCE [LARGE SCALE GENOMIC DNA]</scope>
    <source>
        <strain evidence="4">JCM 17656</strain>
    </source>
</reference>
<accession>A0ABP6YXN3</accession>
<protein>
    <submittedName>
        <fullName evidence="3">Hydrolase</fullName>
    </submittedName>
</protein>
<organism evidence="3 4">
    <name type="scientific">Streptomyces osmaniensis</name>
    <dbReference type="NCBI Taxonomy" id="593134"/>
    <lineage>
        <taxon>Bacteria</taxon>
        <taxon>Bacillati</taxon>
        <taxon>Actinomycetota</taxon>
        <taxon>Actinomycetes</taxon>
        <taxon>Kitasatosporales</taxon>
        <taxon>Streptomycetaceae</taxon>
        <taxon>Streptomyces</taxon>
    </lineage>
</organism>
<proteinExistence type="predicted"/>
<dbReference type="CDD" id="cd00431">
    <property type="entry name" value="cysteine_hydrolases"/>
    <property type="match status" value="1"/>
</dbReference>
<dbReference type="RefSeq" id="WP_346186533.1">
    <property type="nucleotide sequence ID" value="NZ_BAABCE010000030.1"/>
</dbReference>
<dbReference type="InterPro" id="IPR050272">
    <property type="entry name" value="Isochorismatase-like_hydrls"/>
</dbReference>
<keyword evidence="4" id="KW-1185">Reference proteome</keyword>